<keyword evidence="1" id="KW-0863">Zinc-finger</keyword>
<dbReference type="GO" id="GO:0008270">
    <property type="term" value="F:zinc ion binding"/>
    <property type="evidence" value="ECO:0007669"/>
    <property type="project" value="UniProtKB-KW"/>
</dbReference>
<dbReference type="InterPro" id="IPR035901">
    <property type="entry name" value="GIY-YIG_endonuc_sf"/>
</dbReference>
<dbReference type="InterPro" id="IPR036875">
    <property type="entry name" value="Znf_CCHC_sf"/>
</dbReference>
<feature type="compositionally biased region" description="Basic and acidic residues" evidence="2">
    <location>
        <begin position="235"/>
        <end position="278"/>
    </location>
</feature>
<feature type="compositionally biased region" description="Acidic residues" evidence="2">
    <location>
        <begin position="183"/>
        <end position="193"/>
    </location>
</feature>
<dbReference type="Proteomes" id="UP000265515">
    <property type="component" value="Unassembled WGS sequence"/>
</dbReference>
<gene>
    <name evidence="4" type="ORF">CBR_g31849</name>
</gene>
<dbReference type="Gene3D" id="4.10.60.10">
    <property type="entry name" value="Zinc finger, CCHC-type"/>
    <property type="match status" value="1"/>
</dbReference>
<dbReference type="Gramene" id="GBG81173">
    <property type="protein sequence ID" value="GBG81173"/>
    <property type="gene ID" value="CBR_g31849"/>
</dbReference>
<protein>
    <recommendedName>
        <fullName evidence="3">CCHC-type domain-containing protein</fullName>
    </recommendedName>
</protein>
<dbReference type="GO" id="GO:0003676">
    <property type="term" value="F:nucleic acid binding"/>
    <property type="evidence" value="ECO:0007669"/>
    <property type="project" value="InterPro"/>
</dbReference>
<feature type="region of interest" description="Disordered" evidence="2">
    <location>
        <begin position="90"/>
        <end position="117"/>
    </location>
</feature>
<comment type="caution">
    <text evidence="4">The sequence shown here is derived from an EMBL/GenBank/DDBJ whole genome shotgun (WGS) entry which is preliminary data.</text>
</comment>
<proteinExistence type="predicted"/>
<dbReference type="SUPFAM" id="SSF57756">
    <property type="entry name" value="Retrovirus zinc finger-like domains"/>
    <property type="match status" value="1"/>
</dbReference>
<keyword evidence="1" id="KW-0862">Zinc</keyword>
<dbReference type="SUPFAM" id="SSF82771">
    <property type="entry name" value="GIY-YIG endonuclease"/>
    <property type="match status" value="1"/>
</dbReference>
<keyword evidence="1" id="KW-0479">Metal-binding</keyword>
<dbReference type="AlphaFoldDB" id="A0A388LG23"/>
<evidence type="ECO:0000313" key="4">
    <source>
        <dbReference type="EMBL" id="GBG81173.1"/>
    </source>
</evidence>
<evidence type="ECO:0000256" key="2">
    <source>
        <dbReference type="SAM" id="MobiDB-lite"/>
    </source>
</evidence>
<feature type="compositionally biased region" description="Basic residues" evidence="2">
    <location>
        <begin position="161"/>
        <end position="179"/>
    </location>
</feature>
<dbReference type="Pfam" id="PF00098">
    <property type="entry name" value="zf-CCHC"/>
    <property type="match status" value="1"/>
</dbReference>
<keyword evidence="5" id="KW-1185">Reference proteome</keyword>
<feature type="domain" description="CCHC-type" evidence="3">
    <location>
        <begin position="49"/>
        <end position="62"/>
    </location>
</feature>
<dbReference type="InterPro" id="IPR001878">
    <property type="entry name" value="Znf_CCHC"/>
</dbReference>
<evidence type="ECO:0000313" key="5">
    <source>
        <dbReference type="Proteomes" id="UP000265515"/>
    </source>
</evidence>
<dbReference type="EMBL" id="BFEA01000366">
    <property type="protein sequence ID" value="GBG81173.1"/>
    <property type="molecule type" value="Genomic_DNA"/>
</dbReference>
<accession>A0A388LG23</accession>
<dbReference type="STRING" id="69332.A0A388LG23"/>
<dbReference type="PROSITE" id="PS50158">
    <property type="entry name" value="ZF_CCHC"/>
    <property type="match status" value="1"/>
</dbReference>
<sequence length="995" mass="112854">MYLTTGSANGNGGTLGGTSNYEGNNLGIAAQGNFGGGGYGGTGGSGKTCYNCGKVGHFARDCWSGRGRQHQQNSLDPEIEEMKEQFRLARKERQEQEERKRIEEEKKAKEAEERRRNQDFARKMEELKLQLRIDLNEEWRKRNQAAEEAVNDTRREGSSNKNRRGKRGRRKVRKVKKKHQSDASDEWTTETESDSSSTDTVSDLDEDFKRTKSRKRGGKGKTRTEGRKGKMPAPAKEDTPIAHERGECSRRASMEGRGGENREESAKGEEGRIRDAEPRTPLTDGYKGLSAGCSQQGLIEYCLSAHKIYLEKKVNALRRICERKGIKYTMKPEAVEILARQQVQLAYEGFDAAKEGEDTRGKGKAPVTPRKETVNEKIVLETPSMRQPRIILKSAPTRVKWRGQSVRGDVTRKIESVITSTTMLLTMRGQIPWLEKYVMRAEGWECMLDLDTGGVYAVVIPWTRKVYVGCTVRPIIQRWREHCNNARNDAIGLMPHLYRWLRSFGVDRYLVIPIRHASTTDDYAYERFLISILCPSLNTREVGKTERRRRRCQRKGKRERRGRGCATNAKSVVTCTHRGVKVASIMKWLDDHREDREDLGSVTFNSGEVWMDGWRRIRNTYGETTLEFADGDRKLKASKGLLMKGDTVVIRKIVKEKTTTEKNRAILRNLLRRPKPAVFLTRMTVNKLIGLYRTAGLFVEKKTKASLRVKIDTAMRRKTGVSIRKRIVIRLKYDSRIRRTSVRKAAEDLISGKMTNLPLASFIKTRIRLVWCRNKTVGQLLHNQKSYATDVEICHCAESELPKVDGHVRTRFTDLQDVPSFVRNLRNVTASAGMVDVRTISQAILTATNHLKGPATTVDLPADIVREGAKRGPAWTEEEVRRWKIANMRNVCYEFFACCILHNIIIDAGIPVDEDLLRRAGRGDDDGDGGGDDGHAGDDVEEEEDDAEAELRREGSLLFASHRIRRDAATALRSSVVRHALHVSRVFRVDGGAQH</sequence>
<feature type="compositionally biased region" description="Basic and acidic residues" evidence="2">
    <location>
        <begin position="146"/>
        <end position="158"/>
    </location>
</feature>
<feature type="compositionally biased region" description="Basic residues" evidence="2">
    <location>
        <begin position="211"/>
        <end position="221"/>
    </location>
</feature>
<feature type="region of interest" description="Disordered" evidence="2">
    <location>
        <begin position="146"/>
        <end position="288"/>
    </location>
</feature>
<organism evidence="4 5">
    <name type="scientific">Chara braunii</name>
    <name type="common">Braun's stonewort</name>
    <dbReference type="NCBI Taxonomy" id="69332"/>
    <lineage>
        <taxon>Eukaryota</taxon>
        <taxon>Viridiplantae</taxon>
        <taxon>Streptophyta</taxon>
        <taxon>Charophyceae</taxon>
        <taxon>Charales</taxon>
        <taxon>Characeae</taxon>
        <taxon>Chara</taxon>
    </lineage>
</organism>
<name>A0A388LG23_CHABU</name>
<evidence type="ECO:0000256" key="1">
    <source>
        <dbReference type="PROSITE-ProRule" id="PRU00047"/>
    </source>
</evidence>
<dbReference type="SMART" id="SM00343">
    <property type="entry name" value="ZnF_C2HC"/>
    <property type="match status" value="1"/>
</dbReference>
<reference evidence="4 5" key="1">
    <citation type="journal article" date="2018" name="Cell">
        <title>The Chara Genome: Secondary Complexity and Implications for Plant Terrestrialization.</title>
        <authorList>
            <person name="Nishiyama T."/>
            <person name="Sakayama H."/>
            <person name="Vries J.D."/>
            <person name="Buschmann H."/>
            <person name="Saint-Marcoux D."/>
            <person name="Ullrich K.K."/>
            <person name="Haas F.B."/>
            <person name="Vanderstraeten L."/>
            <person name="Becker D."/>
            <person name="Lang D."/>
            <person name="Vosolsobe S."/>
            <person name="Rombauts S."/>
            <person name="Wilhelmsson P.K.I."/>
            <person name="Janitza P."/>
            <person name="Kern R."/>
            <person name="Heyl A."/>
            <person name="Rumpler F."/>
            <person name="Villalobos L.I.A.C."/>
            <person name="Clay J.M."/>
            <person name="Skokan R."/>
            <person name="Toyoda A."/>
            <person name="Suzuki Y."/>
            <person name="Kagoshima H."/>
            <person name="Schijlen E."/>
            <person name="Tajeshwar N."/>
            <person name="Catarino B."/>
            <person name="Hetherington A.J."/>
            <person name="Saltykova A."/>
            <person name="Bonnot C."/>
            <person name="Breuninger H."/>
            <person name="Symeonidi A."/>
            <person name="Radhakrishnan G.V."/>
            <person name="Van Nieuwerburgh F."/>
            <person name="Deforce D."/>
            <person name="Chang C."/>
            <person name="Karol K.G."/>
            <person name="Hedrich R."/>
            <person name="Ulvskov P."/>
            <person name="Glockner G."/>
            <person name="Delwiche C.F."/>
            <person name="Petrasek J."/>
            <person name="Van de Peer Y."/>
            <person name="Friml J."/>
            <person name="Beilby M."/>
            <person name="Dolan L."/>
            <person name="Kohara Y."/>
            <person name="Sugano S."/>
            <person name="Fujiyama A."/>
            <person name="Delaux P.-M."/>
            <person name="Quint M."/>
            <person name="TheiBen G."/>
            <person name="Hagemann M."/>
            <person name="Harholt J."/>
            <person name="Dunand C."/>
            <person name="Zachgo S."/>
            <person name="Langdale J."/>
            <person name="Maumus F."/>
            <person name="Straeten D.V.D."/>
            <person name="Gould S.B."/>
            <person name="Rensing S.A."/>
        </authorList>
    </citation>
    <scope>NUCLEOTIDE SEQUENCE [LARGE SCALE GENOMIC DNA]</scope>
    <source>
        <strain evidence="4 5">S276</strain>
    </source>
</reference>
<feature type="region of interest" description="Disordered" evidence="2">
    <location>
        <begin position="921"/>
        <end position="946"/>
    </location>
</feature>
<evidence type="ECO:0000259" key="3">
    <source>
        <dbReference type="PROSITE" id="PS50158"/>
    </source>
</evidence>